<evidence type="ECO:0000313" key="3">
    <source>
        <dbReference type="Proteomes" id="UP000241462"/>
    </source>
</evidence>
<dbReference type="AlphaFoldDB" id="A0A2T2ZT16"/>
<evidence type="ECO:0000313" key="2">
    <source>
        <dbReference type="EMBL" id="PSR75622.1"/>
    </source>
</evidence>
<evidence type="ECO:0000256" key="1">
    <source>
        <dbReference type="SAM" id="MobiDB-lite"/>
    </source>
</evidence>
<sequence length="110" mass="12167">MLKCTEPLQANTRLLALHPASNTNLPLHPLKHSTNTILPNPQHQTRQNKARIPNNPIQTFRPLNPRNGSTSAPLSYPAQPLQSILQCNETPKVKQTQDSAFILETLGTTS</sequence>
<proteinExistence type="predicted"/>
<reference evidence="2 3" key="1">
    <citation type="journal article" date="2018" name="Mycol. Prog.">
        <title>Coniella lustricola, a new species from submerged detritus.</title>
        <authorList>
            <person name="Raudabaugh D.B."/>
            <person name="Iturriaga T."/>
            <person name="Carver A."/>
            <person name="Mondo S."/>
            <person name="Pangilinan J."/>
            <person name="Lipzen A."/>
            <person name="He G."/>
            <person name="Amirebrahimi M."/>
            <person name="Grigoriev I.V."/>
            <person name="Miller A.N."/>
        </authorList>
    </citation>
    <scope>NUCLEOTIDE SEQUENCE [LARGE SCALE GENOMIC DNA]</scope>
    <source>
        <strain evidence="2 3">B22-T-1</strain>
    </source>
</reference>
<gene>
    <name evidence="2" type="ORF">BD289DRAFT_447507</name>
</gene>
<accession>A0A2T2ZT16</accession>
<protein>
    <submittedName>
        <fullName evidence="2">Uncharacterized protein</fullName>
    </submittedName>
</protein>
<feature type="region of interest" description="Disordered" evidence="1">
    <location>
        <begin position="40"/>
        <end position="76"/>
    </location>
</feature>
<name>A0A2T2ZT16_9PEZI</name>
<keyword evidence="3" id="KW-1185">Reference proteome</keyword>
<organism evidence="2 3">
    <name type="scientific">Coniella lustricola</name>
    <dbReference type="NCBI Taxonomy" id="2025994"/>
    <lineage>
        <taxon>Eukaryota</taxon>
        <taxon>Fungi</taxon>
        <taxon>Dikarya</taxon>
        <taxon>Ascomycota</taxon>
        <taxon>Pezizomycotina</taxon>
        <taxon>Sordariomycetes</taxon>
        <taxon>Sordariomycetidae</taxon>
        <taxon>Diaporthales</taxon>
        <taxon>Schizoparmaceae</taxon>
        <taxon>Coniella</taxon>
    </lineage>
</organism>
<dbReference type="EMBL" id="KZ678750">
    <property type="protein sequence ID" value="PSR75622.1"/>
    <property type="molecule type" value="Genomic_DNA"/>
</dbReference>
<dbReference type="InParanoid" id="A0A2T2ZT16"/>
<dbReference type="Proteomes" id="UP000241462">
    <property type="component" value="Unassembled WGS sequence"/>
</dbReference>